<evidence type="ECO:0000256" key="8">
    <source>
        <dbReference type="ARBA" id="ARBA00023277"/>
    </source>
</evidence>
<keyword evidence="7 9" id="KW-0413">Isomerase</keyword>
<name>A0A1F6NM07_9BACT</name>
<keyword evidence="8 9" id="KW-0119">Carbohydrate metabolism</keyword>
<sequence length="336" mass="37639">MKILITGGAGYIGSHVVKQLLDKKNDVVIVDNFSTGFKKTISTLQKHAESKKVKLNFYKVDLANSKKVDEIFSIEKPKAVIHFAASIVVPESVSDPLKYYSNNTSNTISLLQACLNHKVYKFIFSSTAAVYGEPDEKSIPVTEETKPCPINPYGRSKLFNEKIIQDVALSNSKFKFVILRYFNVAGACIDGELGQSTENATHLLKICAETALGKRNKMKIFGTDYNTKDGTCIRDYIHVDDLAAAHIKSLSYLNKSESDIFNCGYGTGYSVQEVIDTMKKVSGVDFKVEKEKRRAGDPAILISNNNKIKNKMEWQPKYDNLEIICSTAFEWEKKLK</sequence>
<evidence type="ECO:0000256" key="9">
    <source>
        <dbReference type="RuleBase" id="RU366046"/>
    </source>
</evidence>
<comment type="pathway">
    <text evidence="9">Carbohydrate metabolism; galactose metabolism.</text>
</comment>
<feature type="domain" description="NAD(P)-binding" evidence="10">
    <location>
        <begin position="4"/>
        <end position="324"/>
    </location>
</feature>
<dbReference type="Gene3D" id="3.40.50.720">
    <property type="entry name" value="NAD(P)-binding Rossmann-like Domain"/>
    <property type="match status" value="1"/>
</dbReference>
<protein>
    <recommendedName>
        <fullName evidence="5 9">UDP-glucose 4-epimerase</fullName>
        <ecNumber evidence="4 9">5.1.3.2</ecNumber>
    </recommendedName>
</protein>
<evidence type="ECO:0000256" key="1">
    <source>
        <dbReference type="ARBA" id="ARBA00000083"/>
    </source>
</evidence>
<evidence type="ECO:0000256" key="3">
    <source>
        <dbReference type="ARBA" id="ARBA00007637"/>
    </source>
</evidence>
<keyword evidence="6 9" id="KW-0520">NAD</keyword>
<evidence type="ECO:0000259" key="10">
    <source>
        <dbReference type="Pfam" id="PF16363"/>
    </source>
</evidence>
<dbReference type="InterPro" id="IPR016040">
    <property type="entry name" value="NAD(P)-bd_dom"/>
</dbReference>
<evidence type="ECO:0000256" key="4">
    <source>
        <dbReference type="ARBA" id="ARBA00013189"/>
    </source>
</evidence>
<dbReference type="EC" id="5.1.3.2" evidence="4 9"/>
<proteinExistence type="inferred from homology"/>
<comment type="catalytic activity">
    <reaction evidence="1 9">
        <text>UDP-alpha-D-glucose = UDP-alpha-D-galactose</text>
        <dbReference type="Rhea" id="RHEA:22168"/>
        <dbReference type="ChEBI" id="CHEBI:58885"/>
        <dbReference type="ChEBI" id="CHEBI:66914"/>
        <dbReference type="EC" id="5.1.3.2"/>
    </reaction>
</comment>
<comment type="caution">
    <text evidence="11">The sequence shown here is derived from an EMBL/GenBank/DDBJ whole genome shotgun (WGS) entry which is preliminary data.</text>
</comment>
<comment type="similarity">
    <text evidence="3 9">Belongs to the NAD(P)-dependent epimerase/dehydratase family.</text>
</comment>
<evidence type="ECO:0000313" key="11">
    <source>
        <dbReference type="EMBL" id="OGH84888.1"/>
    </source>
</evidence>
<evidence type="ECO:0000256" key="2">
    <source>
        <dbReference type="ARBA" id="ARBA00001911"/>
    </source>
</evidence>
<dbReference type="InterPro" id="IPR005886">
    <property type="entry name" value="UDP_G4E"/>
</dbReference>
<evidence type="ECO:0000256" key="6">
    <source>
        <dbReference type="ARBA" id="ARBA00023027"/>
    </source>
</evidence>
<dbReference type="EMBL" id="MFQW01000059">
    <property type="protein sequence ID" value="OGH84888.1"/>
    <property type="molecule type" value="Genomic_DNA"/>
</dbReference>
<dbReference type="Gene3D" id="3.90.25.10">
    <property type="entry name" value="UDP-galactose 4-epimerase, domain 1"/>
    <property type="match status" value="1"/>
</dbReference>
<dbReference type="PANTHER" id="PTHR43725">
    <property type="entry name" value="UDP-GLUCOSE 4-EPIMERASE"/>
    <property type="match status" value="1"/>
</dbReference>
<dbReference type="Proteomes" id="UP000178349">
    <property type="component" value="Unassembled WGS sequence"/>
</dbReference>
<organism evidence="11 12">
    <name type="scientific">Candidatus Magasanikbacteria bacterium RIFOXYC12_FULL_33_11</name>
    <dbReference type="NCBI Taxonomy" id="1798701"/>
    <lineage>
        <taxon>Bacteria</taxon>
        <taxon>Candidatus Magasanikiibacteriota</taxon>
    </lineage>
</organism>
<dbReference type="SUPFAM" id="SSF51735">
    <property type="entry name" value="NAD(P)-binding Rossmann-fold domains"/>
    <property type="match status" value="1"/>
</dbReference>
<dbReference type="AlphaFoldDB" id="A0A1F6NM07"/>
<reference evidence="11 12" key="1">
    <citation type="journal article" date="2016" name="Nat. Commun.">
        <title>Thousands of microbial genomes shed light on interconnected biogeochemical processes in an aquifer system.</title>
        <authorList>
            <person name="Anantharaman K."/>
            <person name="Brown C.T."/>
            <person name="Hug L.A."/>
            <person name="Sharon I."/>
            <person name="Castelle C.J."/>
            <person name="Probst A.J."/>
            <person name="Thomas B.C."/>
            <person name="Singh A."/>
            <person name="Wilkins M.J."/>
            <person name="Karaoz U."/>
            <person name="Brodie E.L."/>
            <person name="Williams K.H."/>
            <person name="Hubbard S.S."/>
            <person name="Banfield J.F."/>
        </authorList>
    </citation>
    <scope>NUCLEOTIDE SEQUENCE [LARGE SCALE GENOMIC DNA]</scope>
</reference>
<dbReference type="CDD" id="cd05247">
    <property type="entry name" value="UDP_G4E_1_SDR_e"/>
    <property type="match status" value="1"/>
</dbReference>
<dbReference type="PANTHER" id="PTHR43725:SF53">
    <property type="entry name" value="UDP-ARABINOSE 4-EPIMERASE 1"/>
    <property type="match status" value="1"/>
</dbReference>
<evidence type="ECO:0000256" key="7">
    <source>
        <dbReference type="ARBA" id="ARBA00023235"/>
    </source>
</evidence>
<comment type="cofactor">
    <cofactor evidence="2 9">
        <name>NAD(+)</name>
        <dbReference type="ChEBI" id="CHEBI:57540"/>
    </cofactor>
</comment>
<dbReference type="Pfam" id="PF16363">
    <property type="entry name" value="GDP_Man_Dehyd"/>
    <property type="match status" value="1"/>
</dbReference>
<dbReference type="GO" id="GO:0003978">
    <property type="term" value="F:UDP-glucose 4-epimerase activity"/>
    <property type="evidence" value="ECO:0007669"/>
    <property type="project" value="UniProtKB-UniRule"/>
</dbReference>
<dbReference type="NCBIfam" id="TIGR01179">
    <property type="entry name" value="galE"/>
    <property type="match status" value="1"/>
</dbReference>
<dbReference type="UniPathway" id="UPA00214"/>
<evidence type="ECO:0000313" key="12">
    <source>
        <dbReference type="Proteomes" id="UP000178349"/>
    </source>
</evidence>
<comment type="subunit">
    <text evidence="9">Homodimer.</text>
</comment>
<dbReference type="InterPro" id="IPR036291">
    <property type="entry name" value="NAD(P)-bd_dom_sf"/>
</dbReference>
<dbReference type="GO" id="GO:0033499">
    <property type="term" value="P:galactose catabolic process via UDP-galactose, Leloir pathway"/>
    <property type="evidence" value="ECO:0007669"/>
    <property type="project" value="TreeGrafter"/>
</dbReference>
<evidence type="ECO:0000256" key="5">
    <source>
        <dbReference type="ARBA" id="ARBA00018569"/>
    </source>
</evidence>
<accession>A0A1F6NM07</accession>
<gene>
    <name evidence="11" type="ORF">A2493_01430</name>
</gene>